<comment type="caution">
    <text evidence="3">The sequence shown here is derived from an EMBL/GenBank/DDBJ whole genome shotgun (WGS) entry which is preliminary data.</text>
</comment>
<protein>
    <recommendedName>
        <fullName evidence="5">DUF4352 domain-containing protein</fullName>
    </recommendedName>
</protein>
<dbReference type="RefSeq" id="WP_115922579.1">
    <property type="nucleotide sequence ID" value="NZ_QTUA01000001.1"/>
</dbReference>
<reference evidence="3 4" key="1">
    <citation type="submission" date="2018-08" db="EMBL/GenBank/DDBJ databases">
        <title>Sequencing the genomes of 1000 actinobacteria strains.</title>
        <authorList>
            <person name="Klenk H.-P."/>
        </authorList>
    </citation>
    <scope>NUCLEOTIDE SEQUENCE [LARGE SCALE GENOMIC DNA]</scope>
    <source>
        <strain evidence="3 4">DSM 22967</strain>
    </source>
</reference>
<accession>A0A3D9UXB2</accession>
<dbReference type="Proteomes" id="UP000256253">
    <property type="component" value="Unassembled WGS sequence"/>
</dbReference>
<evidence type="ECO:0008006" key="5">
    <source>
        <dbReference type="Google" id="ProtNLM"/>
    </source>
</evidence>
<evidence type="ECO:0000313" key="4">
    <source>
        <dbReference type="Proteomes" id="UP000256253"/>
    </source>
</evidence>
<keyword evidence="2" id="KW-0732">Signal</keyword>
<feature type="compositionally biased region" description="Polar residues" evidence="1">
    <location>
        <begin position="26"/>
        <end position="35"/>
    </location>
</feature>
<dbReference type="EMBL" id="QTUA01000001">
    <property type="protein sequence ID" value="REF30614.1"/>
    <property type="molecule type" value="Genomic_DNA"/>
</dbReference>
<evidence type="ECO:0000256" key="2">
    <source>
        <dbReference type="SAM" id="SignalP"/>
    </source>
</evidence>
<feature type="chain" id="PRO_5017726460" description="DUF4352 domain-containing protein" evidence="2">
    <location>
        <begin position="24"/>
        <end position="333"/>
    </location>
</feature>
<gene>
    <name evidence="3" type="ORF">DFJ65_1629</name>
</gene>
<proteinExistence type="predicted"/>
<organism evidence="3 4">
    <name type="scientific">Calidifontibacter indicus</name>
    <dbReference type="NCBI Taxonomy" id="419650"/>
    <lineage>
        <taxon>Bacteria</taxon>
        <taxon>Bacillati</taxon>
        <taxon>Actinomycetota</taxon>
        <taxon>Actinomycetes</taxon>
        <taxon>Micrococcales</taxon>
        <taxon>Dermacoccaceae</taxon>
        <taxon>Calidifontibacter</taxon>
    </lineage>
</organism>
<dbReference type="AlphaFoldDB" id="A0A3D9UXB2"/>
<feature type="signal peptide" evidence="2">
    <location>
        <begin position="1"/>
        <end position="23"/>
    </location>
</feature>
<evidence type="ECO:0000256" key="1">
    <source>
        <dbReference type="SAM" id="MobiDB-lite"/>
    </source>
</evidence>
<keyword evidence="4" id="KW-1185">Reference proteome</keyword>
<evidence type="ECO:0000313" key="3">
    <source>
        <dbReference type="EMBL" id="REF30614.1"/>
    </source>
</evidence>
<feature type="compositionally biased region" description="Low complexity" evidence="1">
    <location>
        <begin position="36"/>
        <end position="49"/>
    </location>
</feature>
<sequence>MTTVPVIVAVALAASACAGSDDAGNPAQSPQAPNLATTATPGSTGDTGSSAGGGGCSGEQVGSLPEATKWGNTANFELWDKRYALNVSAPTAGATTDGKQRVVAKFGVLVKDEYVATFNSGVIRLIDEGGRLCDAATVPPMKAMAAGKVQYDSIMFDVPEAVGTDVRAVVLDGSGKAVALFAPTGATDASADPTACTGTKTAVPAGATTLAFGKPHNLMSDGRVIATVTVAAPVKRAGSADEPTDFVDVKVTVSTQWLASLGRSDFVLTGGGRRCPTDPTDKIKAFAPLLVTPDEPSQETLAFAVPKGSSIETFAMQYADTGSSAYTPPAVWK</sequence>
<feature type="region of interest" description="Disordered" evidence="1">
    <location>
        <begin position="19"/>
        <end position="64"/>
    </location>
</feature>
<name>A0A3D9UXB2_9MICO</name>